<feature type="transmembrane region" description="Helical" evidence="5">
    <location>
        <begin position="115"/>
        <end position="138"/>
    </location>
</feature>
<keyword evidence="4 5" id="KW-0472">Membrane</keyword>
<evidence type="ECO:0000256" key="1">
    <source>
        <dbReference type="ARBA" id="ARBA00004370"/>
    </source>
</evidence>
<accession>A0A9P0GKF7</accession>
<evidence type="ECO:0000256" key="3">
    <source>
        <dbReference type="ARBA" id="ARBA00022989"/>
    </source>
</evidence>
<sequence>MDELNETAGSDFLNVSDFENVTERFFEEYENADYFLPNWIVAVYFAFILIGSAVDLVYVLALLRCKRTGTFSIILHVTALDAVTPFLAAIEILTINNKTWIFSQNMCPIYNGAEILINCLQLWLIICINFHVISLWNLHQNESNQKTKNPLTCCQDESNECLVSRRESTRVINIDYRRRKEDISVAIPCILIWFFCLSLSIPNFTLSSTLRTKQDHVICAVVDNYYGHLIQILILVFRVILPFPLLLFSLICIILKLTKSSLTEIKNILTKDFSEIRVLLIFCICLTVLYMCTSFQRSLFHFLHISSEDFYNSTETFKVPPLYNTQLNISNNMSLTMLHYSCNSLRAVLLFYLLPKFKDLLRKKVFVCF</sequence>
<keyword evidence="2 5" id="KW-0812">Transmembrane</keyword>
<evidence type="ECO:0000256" key="5">
    <source>
        <dbReference type="SAM" id="Phobius"/>
    </source>
</evidence>
<proteinExistence type="predicted"/>
<protein>
    <recommendedName>
        <fullName evidence="6">G-protein coupled receptors family 1 profile domain-containing protein</fullName>
    </recommendedName>
</protein>
<feature type="transmembrane region" description="Helical" evidence="5">
    <location>
        <begin position="337"/>
        <end position="354"/>
    </location>
</feature>
<dbReference type="OrthoDB" id="6760977at2759"/>
<comment type="subcellular location">
    <subcellularLocation>
        <location evidence="1">Membrane</location>
    </subcellularLocation>
</comment>
<feature type="transmembrane region" description="Helical" evidence="5">
    <location>
        <begin position="276"/>
        <end position="296"/>
    </location>
</feature>
<feature type="domain" description="G-protein coupled receptors family 1 profile" evidence="6">
    <location>
        <begin position="51"/>
        <end position="292"/>
    </location>
</feature>
<dbReference type="Gene3D" id="1.20.1070.10">
    <property type="entry name" value="Rhodopsin 7-helix transmembrane proteins"/>
    <property type="match status" value="1"/>
</dbReference>
<feature type="transmembrane region" description="Helical" evidence="5">
    <location>
        <begin position="183"/>
        <end position="201"/>
    </location>
</feature>
<reference evidence="7" key="1">
    <citation type="submission" date="2022-01" db="EMBL/GenBank/DDBJ databases">
        <authorList>
            <person name="King R."/>
        </authorList>
    </citation>
    <scope>NUCLEOTIDE SEQUENCE</scope>
</reference>
<dbReference type="Proteomes" id="UP001153636">
    <property type="component" value="Chromosome 8"/>
</dbReference>
<evidence type="ECO:0000313" key="8">
    <source>
        <dbReference type="Proteomes" id="UP001153636"/>
    </source>
</evidence>
<feature type="transmembrane region" description="Helical" evidence="5">
    <location>
        <begin position="232"/>
        <end position="255"/>
    </location>
</feature>
<dbReference type="GO" id="GO:0016020">
    <property type="term" value="C:membrane"/>
    <property type="evidence" value="ECO:0007669"/>
    <property type="project" value="UniProtKB-SubCell"/>
</dbReference>
<feature type="transmembrane region" description="Helical" evidence="5">
    <location>
        <begin position="39"/>
        <end position="61"/>
    </location>
</feature>
<dbReference type="PROSITE" id="PS50262">
    <property type="entry name" value="G_PROTEIN_RECEP_F1_2"/>
    <property type="match status" value="1"/>
</dbReference>
<feature type="transmembrane region" description="Helical" evidence="5">
    <location>
        <begin position="73"/>
        <end position="95"/>
    </location>
</feature>
<organism evidence="7 8">
    <name type="scientific">Psylliodes chrysocephalus</name>
    <dbReference type="NCBI Taxonomy" id="3402493"/>
    <lineage>
        <taxon>Eukaryota</taxon>
        <taxon>Metazoa</taxon>
        <taxon>Ecdysozoa</taxon>
        <taxon>Arthropoda</taxon>
        <taxon>Hexapoda</taxon>
        <taxon>Insecta</taxon>
        <taxon>Pterygota</taxon>
        <taxon>Neoptera</taxon>
        <taxon>Endopterygota</taxon>
        <taxon>Coleoptera</taxon>
        <taxon>Polyphaga</taxon>
        <taxon>Cucujiformia</taxon>
        <taxon>Chrysomeloidea</taxon>
        <taxon>Chrysomelidae</taxon>
        <taxon>Galerucinae</taxon>
        <taxon>Alticini</taxon>
        <taxon>Psylliodes</taxon>
    </lineage>
</organism>
<keyword evidence="3 5" id="KW-1133">Transmembrane helix</keyword>
<evidence type="ECO:0000259" key="6">
    <source>
        <dbReference type="PROSITE" id="PS50262"/>
    </source>
</evidence>
<dbReference type="InterPro" id="IPR017452">
    <property type="entry name" value="GPCR_Rhodpsn_7TM"/>
</dbReference>
<evidence type="ECO:0000313" key="7">
    <source>
        <dbReference type="EMBL" id="CAH1114352.1"/>
    </source>
</evidence>
<dbReference type="AlphaFoldDB" id="A0A9P0GKF7"/>
<gene>
    <name evidence="7" type="ORF">PSYICH_LOCUS14196</name>
</gene>
<evidence type="ECO:0000256" key="4">
    <source>
        <dbReference type="ARBA" id="ARBA00023136"/>
    </source>
</evidence>
<dbReference type="SUPFAM" id="SSF81321">
    <property type="entry name" value="Family A G protein-coupled receptor-like"/>
    <property type="match status" value="1"/>
</dbReference>
<name>A0A9P0GKF7_9CUCU</name>
<evidence type="ECO:0000256" key="2">
    <source>
        <dbReference type="ARBA" id="ARBA00022692"/>
    </source>
</evidence>
<dbReference type="EMBL" id="OV651820">
    <property type="protein sequence ID" value="CAH1114352.1"/>
    <property type="molecule type" value="Genomic_DNA"/>
</dbReference>
<keyword evidence="8" id="KW-1185">Reference proteome</keyword>